<dbReference type="Proteomes" id="UP000070371">
    <property type="component" value="Chromosome"/>
</dbReference>
<sequence>MGYVYGQLTGDSGPSVRDDGLKSSVAAIGPQIGYSFTVNGQAAYANLRGYKEFAAENRVEGTAVFATLSIPLGRKASK</sequence>
<accession>A0A126V562</accession>
<evidence type="ECO:0000313" key="2">
    <source>
        <dbReference type="Proteomes" id="UP000070371"/>
    </source>
</evidence>
<organism evidence="1 2">
    <name type="scientific">Falsihalocynthiibacter arcticus</name>
    <dbReference type="NCBI Taxonomy" id="1579316"/>
    <lineage>
        <taxon>Bacteria</taxon>
        <taxon>Pseudomonadati</taxon>
        <taxon>Pseudomonadota</taxon>
        <taxon>Alphaproteobacteria</taxon>
        <taxon>Rhodobacterales</taxon>
        <taxon>Roseobacteraceae</taxon>
        <taxon>Falsihalocynthiibacter</taxon>
    </lineage>
</organism>
<dbReference type="STRING" id="1579316.RC74_21060"/>
<name>A0A126V562_9RHOB</name>
<gene>
    <name evidence="1" type="ORF">RC74_21060</name>
</gene>
<reference evidence="1 2" key="1">
    <citation type="submission" date="2016-02" db="EMBL/GenBank/DDBJ databases">
        <title>Complete genome sequence of Halocynthiibacter arcticus PAMC 20958t from arctic marine sediment.</title>
        <authorList>
            <person name="Lee Y.M."/>
            <person name="Baek K."/>
            <person name="Lee H.K."/>
            <person name="Shin S.C."/>
        </authorList>
    </citation>
    <scope>NUCLEOTIDE SEQUENCE [LARGE SCALE GENOMIC DNA]</scope>
    <source>
        <strain evidence="1">PAMC 20958</strain>
    </source>
</reference>
<dbReference type="InterPro" id="IPR025737">
    <property type="entry name" value="FApF"/>
</dbReference>
<dbReference type="KEGG" id="hat:RC74_21060"/>
<dbReference type="EMBL" id="CP014327">
    <property type="protein sequence ID" value="AML53413.1"/>
    <property type="molecule type" value="Genomic_DNA"/>
</dbReference>
<proteinExistence type="predicted"/>
<dbReference type="Pfam" id="PF13557">
    <property type="entry name" value="Phenol_MetA_deg"/>
    <property type="match status" value="1"/>
</dbReference>
<evidence type="ECO:0008006" key="3">
    <source>
        <dbReference type="Google" id="ProtNLM"/>
    </source>
</evidence>
<keyword evidence="2" id="KW-1185">Reference proteome</keyword>
<protein>
    <recommendedName>
        <fullName evidence="3">Autotransporter domain-containing protein</fullName>
    </recommendedName>
</protein>
<evidence type="ECO:0000313" key="1">
    <source>
        <dbReference type="EMBL" id="AML53413.1"/>
    </source>
</evidence>
<dbReference type="AlphaFoldDB" id="A0A126V562"/>